<protein>
    <submittedName>
        <fullName evidence="2">Uncharacterized protein</fullName>
    </submittedName>
</protein>
<sequence>RRTGRTGQTSLRAAQTSPARSASHRRRADTQHKAARNAASLCAQRIHL</sequence>
<accession>A0A392UT74</accession>
<name>A0A392UT74_9FABA</name>
<organism evidence="2 3">
    <name type="scientific">Trifolium medium</name>
    <dbReference type="NCBI Taxonomy" id="97028"/>
    <lineage>
        <taxon>Eukaryota</taxon>
        <taxon>Viridiplantae</taxon>
        <taxon>Streptophyta</taxon>
        <taxon>Embryophyta</taxon>
        <taxon>Tracheophyta</taxon>
        <taxon>Spermatophyta</taxon>
        <taxon>Magnoliopsida</taxon>
        <taxon>eudicotyledons</taxon>
        <taxon>Gunneridae</taxon>
        <taxon>Pentapetalae</taxon>
        <taxon>rosids</taxon>
        <taxon>fabids</taxon>
        <taxon>Fabales</taxon>
        <taxon>Fabaceae</taxon>
        <taxon>Papilionoideae</taxon>
        <taxon>50 kb inversion clade</taxon>
        <taxon>NPAAA clade</taxon>
        <taxon>Hologalegina</taxon>
        <taxon>IRL clade</taxon>
        <taxon>Trifolieae</taxon>
        <taxon>Trifolium</taxon>
    </lineage>
</organism>
<keyword evidence="3" id="KW-1185">Reference proteome</keyword>
<dbReference type="EMBL" id="LXQA010885201">
    <property type="protein sequence ID" value="MCI75540.1"/>
    <property type="molecule type" value="Genomic_DNA"/>
</dbReference>
<proteinExistence type="predicted"/>
<evidence type="ECO:0000313" key="2">
    <source>
        <dbReference type="EMBL" id="MCI75540.1"/>
    </source>
</evidence>
<reference evidence="2 3" key="1">
    <citation type="journal article" date="2018" name="Front. Plant Sci.">
        <title>Red Clover (Trifolium pratense) and Zigzag Clover (T. medium) - A Picture of Genomic Similarities and Differences.</title>
        <authorList>
            <person name="Dluhosova J."/>
            <person name="Istvanek J."/>
            <person name="Nedelnik J."/>
            <person name="Repkova J."/>
        </authorList>
    </citation>
    <scope>NUCLEOTIDE SEQUENCE [LARGE SCALE GENOMIC DNA]</scope>
    <source>
        <strain evidence="3">cv. 10/8</strain>
        <tissue evidence="2">Leaf</tissue>
    </source>
</reference>
<feature type="compositionally biased region" description="Polar residues" evidence="1">
    <location>
        <begin position="1"/>
        <end position="16"/>
    </location>
</feature>
<feature type="region of interest" description="Disordered" evidence="1">
    <location>
        <begin position="1"/>
        <end position="48"/>
    </location>
</feature>
<dbReference type="AlphaFoldDB" id="A0A392UT74"/>
<comment type="caution">
    <text evidence="2">The sequence shown here is derived from an EMBL/GenBank/DDBJ whole genome shotgun (WGS) entry which is preliminary data.</text>
</comment>
<evidence type="ECO:0000313" key="3">
    <source>
        <dbReference type="Proteomes" id="UP000265520"/>
    </source>
</evidence>
<feature type="non-terminal residue" evidence="2">
    <location>
        <position position="1"/>
    </location>
</feature>
<dbReference type="Proteomes" id="UP000265520">
    <property type="component" value="Unassembled WGS sequence"/>
</dbReference>
<evidence type="ECO:0000256" key="1">
    <source>
        <dbReference type="SAM" id="MobiDB-lite"/>
    </source>
</evidence>